<feature type="transmembrane region" description="Helical" evidence="1">
    <location>
        <begin position="155"/>
        <end position="173"/>
    </location>
</feature>
<feature type="transmembrane region" description="Helical" evidence="1">
    <location>
        <begin position="113"/>
        <end position="135"/>
    </location>
</feature>
<name>A0AAD7N970_9AGAR</name>
<dbReference type="AlphaFoldDB" id="A0AAD7N970"/>
<feature type="transmembrane region" description="Helical" evidence="1">
    <location>
        <begin position="50"/>
        <end position="75"/>
    </location>
</feature>
<feature type="transmembrane region" description="Helical" evidence="1">
    <location>
        <begin position="20"/>
        <end position="38"/>
    </location>
</feature>
<sequence>DHPAKVALRRQSAMSGIKSTFSFVMILSPSPSFTSNFLNMSAPHPLSSQAALVSENIAFMVTVNMIILILLSIAVETSDFLVLPLTIEWFTLVLAALYLLVRESRPRGSPSFSGALVMFGAELVLGLITSIALTLRAWQGSTLCDEFAKLPKPCSVALAMVGLSWLAATTGGFSRLSPPRHVNQLRSAFAGILLSFVPPLYRLYQVLCARRRKVNPQEHAIELTNLPSDCQSSYNGGKDQWTDIPV</sequence>
<feature type="transmembrane region" description="Helical" evidence="1">
    <location>
        <begin position="81"/>
        <end position="101"/>
    </location>
</feature>
<evidence type="ECO:0000313" key="2">
    <source>
        <dbReference type="EMBL" id="KAJ7752095.1"/>
    </source>
</evidence>
<keyword evidence="1" id="KW-0812">Transmembrane</keyword>
<feature type="transmembrane region" description="Helical" evidence="1">
    <location>
        <begin position="185"/>
        <end position="204"/>
    </location>
</feature>
<dbReference type="Proteomes" id="UP001215598">
    <property type="component" value="Unassembled WGS sequence"/>
</dbReference>
<keyword evidence="1" id="KW-0472">Membrane</keyword>
<keyword evidence="3" id="KW-1185">Reference proteome</keyword>
<organism evidence="2 3">
    <name type="scientific">Mycena metata</name>
    <dbReference type="NCBI Taxonomy" id="1033252"/>
    <lineage>
        <taxon>Eukaryota</taxon>
        <taxon>Fungi</taxon>
        <taxon>Dikarya</taxon>
        <taxon>Basidiomycota</taxon>
        <taxon>Agaricomycotina</taxon>
        <taxon>Agaricomycetes</taxon>
        <taxon>Agaricomycetidae</taxon>
        <taxon>Agaricales</taxon>
        <taxon>Marasmiineae</taxon>
        <taxon>Mycenaceae</taxon>
        <taxon>Mycena</taxon>
    </lineage>
</organism>
<comment type="caution">
    <text evidence="2">The sequence shown here is derived from an EMBL/GenBank/DDBJ whole genome shotgun (WGS) entry which is preliminary data.</text>
</comment>
<proteinExistence type="predicted"/>
<protein>
    <submittedName>
        <fullName evidence="2">Uncharacterized protein</fullName>
    </submittedName>
</protein>
<reference evidence="2" key="1">
    <citation type="submission" date="2023-03" db="EMBL/GenBank/DDBJ databases">
        <title>Massive genome expansion in bonnet fungi (Mycena s.s.) driven by repeated elements and novel gene families across ecological guilds.</title>
        <authorList>
            <consortium name="Lawrence Berkeley National Laboratory"/>
            <person name="Harder C.B."/>
            <person name="Miyauchi S."/>
            <person name="Viragh M."/>
            <person name="Kuo A."/>
            <person name="Thoen E."/>
            <person name="Andreopoulos B."/>
            <person name="Lu D."/>
            <person name="Skrede I."/>
            <person name="Drula E."/>
            <person name="Henrissat B."/>
            <person name="Morin E."/>
            <person name="Kohler A."/>
            <person name="Barry K."/>
            <person name="LaButti K."/>
            <person name="Morin E."/>
            <person name="Salamov A."/>
            <person name="Lipzen A."/>
            <person name="Mereny Z."/>
            <person name="Hegedus B."/>
            <person name="Baldrian P."/>
            <person name="Stursova M."/>
            <person name="Weitz H."/>
            <person name="Taylor A."/>
            <person name="Grigoriev I.V."/>
            <person name="Nagy L.G."/>
            <person name="Martin F."/>
            <person name="Kauserud H."/>
        </authorList>
    </citation>
    <scope>NUCLEOTIDE SEQUENCE</scope>
    <source>
        <strain evidence="2">CBHHK182m</strain>
    </source>
</reference>
<evidence type="ECO:0000313" key="3">
    <source>
        <dbReference type="Proteomes" id="UP001215598"/>
    </source>
</evidence>
<accession>A0AAD7N970</accession>
<keyword evidence="1" id="KW-1133">Transmembrane helix</keyword>
<dbReference type="EMBL" id="JARKIB010000060">
    <property type="protein sequence ID" value="KAJ7752095.1"/>
    <property type="molecule type" value="Genomic_DNA"/>
</dbReference>
<gene>
    <name evidence="2" type="ORF">B0H16DRAFT_1547415</name>
</gene>
<evidence type="ECO:0000256" key="1">
    <source>
        <dbReference type="SAM" id="Phobius"/>
    </source>
</evidence>
<feature type="non-terminal residue" evidence="2">
    <location>
        <position position="246"/>
    </location>
</feature>